<sequence>MRRLLLLLPIAFAGALAILLQWGGKPAPAASSMAPAVMSSAMSAPPAPLPASRSEPRAPSTEAIGTRTMPASLSGTAVDGRFHLDSSGSLLITEDIRRIFDYFLSTQGEEPLTGSIRRLRGYIAEQLNAPAEGQALALLDQYLDYKRQLVQLERDMPLLADLNALRQREAAVQALRGRIFSIDAHQAFFALEEAYNAFTLKRLAIQRDSSLEPATKAAAIDQLRSTLPDELQALAASQLQAELRVQVGALRESGGTPEQIRQLRQQLVGAEATIRLEALDQQRLQWQQRLQTYLKERSRIEASEGLSQGDKAAAIAQLEEEGFNPQERLRLQAAAELAAARKKQP</sequence>
<dbReference type="EMBL" id="CP043311">
    <property type="protein sequence ID" value="QEY63616.1"/>
    <property type="molecule type" value="Genomic_DNA"/>
</dbReference>
<dbReference type="GO" id="GO:0016042">
    <property type="term" value="P:lipid catabolic process"/>
    <property type="evidence" value="ECO:0007669"/>
    <property type="project" value="UniProtKB-UniRule"/>
</dbReference>
<dbReference type="KEGG" id="plal:FXN65_16670"/>
<keyword evidence="11 16" id="KW-0472">Membrane</keyword>
<evidence type="ECO:0000256" key="8">
    <source>
        <dbReference type="ARBA" id="ARBA00022963"/>
    </source>
</evidence>
<evidence type="ECO:0000256" key="6">
    <source>
        <dbReference type="ARBA" id="ARBA00022519"/>
    </source>
</evidence>
<evidence type="ECO:0000256" key="15">
    <source>
        <dbReference type="ARBA" id="ARBA00033028"/>
    </source>
</evidence>
<feature type="region of interest" description="Disordered" evidence="17">
    <location>
        <begin position="44"/>
        <end position="68"/>
    </location>
</feature>
<feature type="compositionally biased region" description="Low complexity" evidence="17">
    <location>
        <begin position="44"/>
        <end position="60"/>
    </location>
</feature>
<name>A0A5J6QSC8_9GAMM</name>
<evidence type="ECO:0000256" key="2">
    <source>
        <dbReference type="ARBA" id="ARBA00004383"/>
    </source>
</evidence>
<keyword evidence="12 16" id="KW-0143">Chaperone</keyword>
<dbReference type="Pfam" id="PF03280">
    <property type="entry name" value="Lipase_chap"/>
    <property type="match status" value="1"/>
</dbReference>
<dbReference type="AlphaFoldDB" id="A0A5J6QSC8"/>
<comment type="subcellular location">
    <subcellularLocation>
        <location evidence="2">Cell inner membrane</location>
        <topology evidence="2">Single-pass membrane protein</topology>
        <orientation evidence="2">Periplasmic side</orientation>
    </subcellularLocation>
</comment>
<proteinExistence type="inferred from homology"/>
<keyword evidence="10 16" id="KW-0443">Lipid metabolism</keyword>
<dbReference type="GO" id="GO:0005886">
    <property type="term" value="C:plasma membrane"/>
    <property type="evidence" value="ECO:0007669"/>
    <property type="project" value="UniProtKB-SubCell"/>
</dbReference>
<evidence type="ECO:0000313" key="19">
    <source>
        <dbReference type="Proteomes" id="UP000327179"/>
    </source>
</evidence>
<keyword evidence="8 16" id="KW-0442">Lipid degradation</keyword>
<dbReference type="SUPFAM" id="SSF158855">
    <property type="entry name" value="Lipase chaperone-like"/>
    <property type="match status" value="1"/>
</dbReference>
<comment type="function">
    <text evidence="1 16">May be involved in the folding of the extracellular lipase during its passage through the periplasm.</text>
</comment>
<dbReference type="NCBIfam" id="NF002334">
    <property type="entry name" value="PRK01294.1-2"/>
    <property type="match status" value="1"/>
</dbReference>
<evidence type="ECO:0000256" key="9">
    <source>
        <dbReference type="ARBA" id="ARBA00022989"/>
    </source>
</evidence>
<evidence type="ECO:0000256" key="17">
    <source>
        <dbReference type="SAM" id="MobiDB-lite"/>
    </source>
</evidence>
<dbReference type="RefSeq" id="WP_151134469.1">
    <property type="nucleotide sequence ID" value="NZ_CP043311.1"/>
</dbReference>
<evidence type="ECO:0000256" key="1">
    <source>
        <dbReference type="ARBA" id="ARBA00003280"/>
    </source>
</evidence>
<evidence type="ECO:0000256" key="3">
    <source>
        <dbReference type="ARBA" id="ARBA00010358"/>
    </source>
</evidence>
<evidence type="ECO:0000256" key="14">
    <source>
        <dbReference type="ARBA" id="ARBA00031542"/>
    </source>
</evidence>
<evidence type="ECO:0000256" key="16">
    <source>
        <dbReference type="HAMAP-Rule" id="MF_00790"/>
    </source>
</evidence>
<keyword evidence="9 16" id="KW-1133">Transmembrane helix</keyword>
<keyword evidence="5 16" id="KW-1003">Cell membrane</keyword>
<evidence type="ECO:0000256" key="12">
    <source>
        <dbReference type="ARBA" id="ARBA00023186"/>
    </source>
</evidence>
<dbReference type="GO" id="GO:0051082">
    <property type="term" value="F:unfolded protein binding"/>
    <property type="evidence" value="ECO:0007669"/>
    <property type="project" value="UniProtKB-UniRule"/>
</dbReference>
<dbReference type="GO" id="GO:0006457">
    <property type="term" value="P:protein folding"/>
    <property type="evidence" value="ECO:0007669"/>
    <property type="project" value="UniProtKB-UniRule"/>
</dbReference>
<dbReference type="HAMAP" id="MF_00790">
    <property type="entry name" value="Lipase_chap"/>
    <property type="match status" value="1"/>
</dbReference>
<gene>
    <name evidence="16" type="primary">lifO</name>
    <name evidence="18" type="ORF">FXN65_16670</name>
</gene>
<evidence type="ECO:0000256" key="5">
    <source>
        <dbReference type="ARBA" id="ARBA00022475"/>
    </source>
</evidence>
<organism evidence="18 19">
    <name type="scientific">Metapseudomonas lalkuanensis</name>
    <dbReference type="NCBI Taxonomy" id="2604832"/>
    <lineage>
        <taxon>Bacteria</taxon>
        <taxon>Pseudomonadati</taxon>
        <taxon>Pseudomonadota</taxon>
        <taxon>Gammaproteobacteria</taxon>
        <taxon>Pseudomonadales</taxon>
        <taxon>Pseudomonadaceae</taxon>
        <taxon>Metapseudomonas</taxon>
    </lineage>
</organism>
<evidence type="ECO:0000313" key="18">
    <source>
        <dbReference type="EMBL" id="QEY63616.1"/>
    </source>
</evidence>
<evidence type="ECO:0000256" key="11">
    <source>
        <dbReference type="ARBA" id="ARBA00023136"/>
    </source>
</evidence>
<evidence type="ECO:0000256" key="13">
    <source>
        <dbReference type="ARBA" id="ARBA00030948"/>
    </source>
</evidence>
<accession>A0A5J6QSC8</accession>
<comment type="similarity">
    <text evidence="3 16">Belongs to the lipase chaperone family.</text>
</comment>
<protein>
    <recommendedName>
        <fullName evidence="4 16">Lipase chaperone</fullName>
    </recommendedName>
    <alternativeName>
        <fullName evidence="16">Lipase activator protein</fullName>
    </alternativeName>
    <alternativeName>
        <fullName evidence="15 16">Lipase foldase</fullName>
    </alternativeName>
    <alternativeName>
        <fullName evidence="13 16">Lipase helper protein</fullName>
    </alternativeName>
    <alternativeName>
        <fullName evidence="14 16">Lipase modulator</fullName>
    </alternativeName>
</protein>
<keyword evidence="7 16" id="KW-0812">Transmembrane</keyword>
<evidence type="ECO:0000256" key="4">
    <source>
        <dbReference type="ARBA" id="ARBA00019692"/>
    </source>
</evidence>
<keyword evidence="19" id="KW-1185">Reference proteome</keyword>
<evidence type="ECO:0000256" key="10">
    <source>
        <dbReference type="ARBA" id="ARBA00023098"/>
    </source>
</evidence>
<reference evidence="18 19" key="1">
    <citation type="submission" date="2019-08" db="EMBL/GenBank/DDBJ databases">
        <title>Whole-genome Sequencing of e-waste polymer degrading bacterium Pseudomonas sp. strain PE08.</title>
        <authorList>
            <person name="Kirdat K."/>
            <person name="Debbarma P."/>
            <person name="Narawade N."/>
            <person name="Suyal D."/>
            <person name="Thorat V."/>
            <person name="Shouche Y."/>
            <person name="Goel R."/>
            <person name="Yadav A."/>
        </authorList>
    </citation>
    <scope>NUCLEOTIDE SEQUENCE [LARGE SCALE GENOMIC DNA]</scope>
    <source>
        <strain evidence="18 19">PE08</strain>
    </source>
</reference>
<dbReference type="Proteomes" id="UP000327179">
    <property type="component" value="Chromosome"/>
</dbReference>
<evidence type="ECO:0000256" key="7">
    <source>
        <dbReference type="ARBA" id="ARBA00022692"/>
    </source>
</evidence>
<dbReference type="InterPro" id="IPR004961">
    <property type="entry name" value="Lipase_chaperone"/>
</dbReference>
<keyword evidence="6 16" id="KW-0997">Cell inner membrane</keyword>